<organism evidence="6 7">
    <name type="scientific">Bremerella cremea</name>
    <dbReference type="NCBI Taxonomy" id="1031537"/>
    <lineage>
        <taxon>Bacteria</taxon>
        <taxon>Pseudomonadati</taxon>
        <taxon>Planctomycetota</taxon>
        <taxon>Planctomycetia</taxon>
        <taxon>Pirellulales</taxon>
        <taxon>Pirellulaceae</taxon>
        <taxon>Bremerella</taxon>
    </lineage>
</organism>
<dbReference type="SUPFAM" id="SSF50978">
    <property type="entry name" value="WD40 repeat-like"/>
    <property type="match status" value="1"/>
</dbReference>
<keyword evidence="2" id="KW-0677">Repeat</keyword>
<dbReference type="AlphaFoldDB" id="A0A368KRV4"/>
<dbReference type="Gene3D" id="2.130.10.10">
    <property type="entry name" value="YVTN repeat-like/Quinoprotein amine dehydrogenase"/>
    <property type="match status" value="2"/>
</dbReference>
<dbReference type="GO" id="GO:0009055">
    <property type="term" value="F:electron transfer activity"/>
    <property type="evidence" value="ECO:0007669"/>
    <property type="project" value="InterPro"/>
</dbReference>
<accession>A0A368KRV4</accession>
<dbReference type="PANTHER" id="PTHR19848:SF8">
    <property type="entry name" value="F-BOX AND WD REPEAT DOMAIN CONTAINING 7"/>
    <property type="match status" value="1"/>
</dbReference>
<keyword evidence="1 3" id="KW-0853">WD repeat</keyword>
<dbReference type="Proteomes" id="UP000253562">
    <property type="component" value="Unassembled WGS sequence"/>
</dbReference>
<dbReference type="PANTHER" id="PTHR19848">
    <property type="entry name" value="WD40 REPEAT PROTEIN"/>
    <property type="match status" value="1"/>
</dbReference>
<reference evidence="6 7" key="1">
    <citation type="submission" date="2018-07" db="EMBL/GenBank/DDBJ databases">
        <title>Comparative genomes isolates from brazilian mangrove.</title>
        <authorList>
            <person name="De Araujo J.E."/>
            <person name="Taketani R.G."/>
            <person name="Silva M.C.P."/>
            <person name="Lourenco M.V."/>
            <person name="Oliveira V.M."/>
            <person name="Andreote F.D."/>
        </authorList>
    </citation>
    <scope>NUCLEOTIDE SEQUENCE [LARGE SCALE GENOMIC DNA]</scope>
    <source>
        <strain evidence="6 7">HEX PRIS-MGV</strain>
    </source>
</reference>
<evidence type="ECO:0000313" key="6">
    <source>
        <dbReference type="EMBL" id="RCS47615.1"/>
    </source>
</evidence>
<dbReference type="InterPro" id="IPR001680">
    <property type="entry name" value="WD40_rpt"/>
</dbReference>
<evidence type="ECO:0000256" key="1">
    <source>
        <dbReference type="ARBA" id="ARBA00022574"/>
    </source>
</evidence>
<dbReference type="Pfam" id="PF07635">
    <property type="entry name" value="PSCyt1"/>
    <property type="match status" value="1"/>
</dbReference>
<evidence type="ECO:0000256" key="2">
    <source>
        <dbReference type="ARBA" id="ARBA00022737"/>
    </source>
</evidence>
<protein>
    <recommendedName>
        <fullName evidence="5">Cytochrome C Planctomycete-type domain-containing protein</fullName>
    </recommendedName>
</protein>
<sequence>MNHYLSAAFVLLSLAAQSALAAEPTVSFRQDIAPILLENCQACHGAKKAEGGYRVDSYAELLKAGDSGEIPIAEDPNDPSELLRRIACEDEFERMPPESDPLPADKIALVQQWIAAGGKFDGDNPEQTLGLVIPPPTYAAPPEKYTHAVPLTAITFSPDGKQVIVGGYHELTVWNAEDATLARRIPNLGQRIFALSFSPDGETLAVGCGEAGQSGEVRLVNFASGEVKGVIARTNDVVLDVAFRPGTPEIAVAAADSSLRIINTQTLAEVRAIASHADWVNAVAWSDDGSLLVSGSRDKSAKVYQAETGELLASYVGHGAAVRGVSVLPDNKHIVSVGADNKLHRWQVADAKKVAEVPLGSEGQKVLRVANDLFVPCAGQRLVRINLADNKITQEYKGHGDWVLAIAQQPGEVTDPSGRLLASGSFDGELRLWKVSDATPVRNWIAKP</sequence>
<dbReference type="InterPro" id="IPR011429">
    <property type="entry name" value="Cyt_c_Planctomycete-type"/>
</dbReference>
<dbReference type="InterPro" id="IPR036909">
    <property type="entry name" value="Cyt_c-like_dom_sf"/>
</dbReference>
<dbReference type="CDD" id="cd00200">
    <property type="entry name" value="WD40"/>
    <property type="match status" value="1"/>
</dbReference>
<feature type="chain" id="PRO_5016669976" description="Cytochrome C Planctomycete-type domain-containing protein" evidence="4">
    <location>
        <begin position="22"/>
        <end position="448"/>
    </location>
</feature>
<evidence type="ECO:0000313" key="7">
    <source>
        <dbReference type="Proteomes" id="UP000253562"/>
    </source>
</evidence>
<keyword evidence="4" id="KW-0732">Signal</keyword>
<name>A0A368KRV4_9BACT</name>
<dbReference type="SMART" id="SM00320">
    <property type="entry name" value="WD40"/>
    <property type="match status" value="6"/>
</dbReference>
<evidence type="ECO:0000256" key="3">
    <source>
        <dbReference type="PROSITE-ProRule" id="PRU00221"/>
    </source>
</evidence>
<dbReference type="SUPFAM" id="SSF46626">
    <property type="entry name" value="Cytochrome c"/>
    <property type="match status" value="1"/>
</dbReference>
<evidence type="ECO:0000256" key="4">
    <source>
        <dbReference type="SAM" id="SignalP"/>
    </source>
</evidence>
<feature type="repeat" description="WD" evidence="3">
    <location>
        <begin position="273"/>
        <end position="314"/>
    </location>
</feature>
<dbReference type="PROSITE" id="PS50082">
    <property type="entry name" value="WD_REPEATS_2"/>
    <property type="match status" value="3"/>
</dbReference>
<dbReference type="InterPro" id="IPR036322">
    <property type="entry name" value="WD40_repeat_dom_sf"/>
</dbReference>
<gene>
    <name evidence="6" type="ORF">DTL42_13905</name>
</gene>
<comment type="caution">
    <text evidence="6">The sequence shown here is derived from an EMBL/GenBank/DDBJ whole genome shotgun (WGS) entry which is preliminary data.</text>
</comment>
<dbReference type="PROSITE" id="PS50294">
    <property type="entry name" value="WD_REPEATS_REGION"/>
    <property type="match status" value="2"/>
</dbReference>
<dbReference type="GO" id="GO:0020037">
    <property type="term" value="F:heme binding"/>
    <property type="evidence" value="ECO:0007669"/>
    <property type="project" value="InterPro"/>
</dbReference>
<evidence type="ECO:0000259" key="5">
    <source>
        <dbReference type="Pfam" id="PF07635"/>
    </source>
</evidence>
<feature type="signal peptide" evidence="4">
    <location>
        <begin position="1"/>
        <end position="21"/>
    </location>
</feature>
<dbReference type="Pfam" id="PF00400">
    <property type="entry name" value="WD40"/>
    <property type="match status" value="3"/>
</dbReference>
<feature type="repeat" description="WD" evidence="3">
    <location>
        <begin position="396"/>
        <end position="443"/>
    </location>
</feature>
<dbReference type="InterPro" id="IPR015943">
    <property type="entry name" value="WD40/YVTN_repeat-like_dom_sf"/>
</dbReference>
<dbReference type="OrthoDB" id="226265at2"/>
<proteinExistence type="predicted"/>
<dbReference type="RefSeq" id="WP_114369341.1">
    <property type="nucleotide sequence ID" value="NZ_QPEX01000028.1"/>
</dbReference>
<feature type="domain" description="Cytochrome C Planctomycete-type" evidence="5">
    <location>
        <begin position="40"/>
        <end position="98"/>
    </location>
</feature>
<feature type="repeat" description="WD" evidence="3">
    <location>
        <begin position="315"/>
        <end position="356"/>
    </location>
</feature>
<dbReference type="EMBL" id="QPEX01000028">
    <property type="protein sequence ID" value="RCS47615.1"/>
    <property type="molecule type" value="Genomic_DNA"/>
</dbReference>